<feature type="domain" description="FAD dependent oxidoreductase" evidence="2">
    <location>
        <begin position="39"/>
        <end position="392"/>
    </location>
</feature>
<reference evidence="3 4" key="1">
    <citation type="submission" date="2019-04" db="EMBL/GenBank/DDBJ databases">
        <title>Natronospirillum operosus gen. nov., sp. nov., a haloalkaliphilic satellite isolated from decaying biomass of laboratory culture of cyanobacterium Geitlerinema sp. and proposal of Natronospirillaceae fam. nov. and Saccharospirillaceae fam. nov.</title>
        <authorList>
            <person name="Kevbrin V."/>
            <person name="Boltyanskaya Y."/>
            <person name="Koziaeva V."/>
            <person name="Grouzdev D.S."/>
            <person name="Park M."/>
            <person name="Cho J."/>
        </authorList>
    </citation>
    <scope>NUCLEOTIDE SEQUENCE [LARGE SCALE GENOMIC DNA]</scope>
    <source>
        <strain evidence="3 4">G-116</strain>
    </source>
</reference>
<dbReference type="PANTHER" id="PTHR13847">
    <property type="entry name" value="SARCOSINE DEHYDROGENASE-RELATED"/>
    <property type="match status" value="1"/>
</dbReference>
<dbReference type="InterPro" id="IPR036188">
    <property type="entry name" value="FAD/NAD-bd_sf"/>
</dbReference>
<dbReference type="Proteomes" id="UP000297475">
    <property type="component" value="Unassembled WGS sequence"/>
</dbReference>
<evidence type="ECO:0000313" key="4">
    <source>
        <dbReference type="Proteomes" id="UP000297475"/>
    </source>
</evidence>
<dbReference type="GO" id="GO:0005737">
    <property type="term" value="C:cytoplasm"/>
    <property type="evidence" value="ECO:0007669"/>
    <property type="project" value="TreeGrafter"/>
</dbReference>
<dbReference type="Gene3D" id="3.30.9.10">
    <property type="entry name" value="D-Amino Acid Oxidase, subunit A, domain 2"/>
    <property type="match status" value="1"/>
</dbReference>
<gene>
    <name evidence="3" type="ORF">E4656_15565</name>
</gene>
<keyword evidence="4" id="KW-1185">Reference proteome</keyword>
<evidence type="ECO:0000313" key="3">
    <source>
        <dbReference type="EMBL" id="TGG91446.1"/>
    </source>
</evidence>
<dbReference type="Gene3D" id="3.50.50.60">
    <property type="entry name" value="FAD/NAD(P)-binding domain"/>
    <property type="match status" value="1"/>
</dbReference>
<organism evidence="3 4">
    <name type="scientific">Natronospirillum operosum</name>
    <dbReference type="NCBI Taxonomy" id="2759953"/>
    <lineage>
        <taxon>Bacteria</taxon>
        <taxon>Pseudomonadati</taxon>
        <taxon>Pseudomonadota</taxon>
        <taxon>Gammaproteobacteria</taxon>
        <taxon>Oceanospirillales</taxon>
        <taxon>Natronospirillaceae</taxon>
        <taxon>Natronospirillum</taxon>
    </lineage>
</organism>
<dbReference type="OrthoDB" id="9806601at2"/>
<dbReference type="RefSeq" id="WP_135484230.1">
    <property type="nucleotide sequence ID" value="NZ_SRMF01000008.1"/>
</dbReference>
<accession>A0A4Z0WBB6</accession>
<evidence type="ECO:0000256" key="1">
    <source>
        <dbReference type="ARBA" id="ARBA00023002"/>
    </source>
</evidence>
<sequence>MVALLNPQTHSEAHAPSYYVATAHEIPQNPTLSGPVQARVCVVGGGFSGVNTALELAERGFDVVLLEARRIGWGASGRNGGQLLRGIGHGTTQFRKVIGDEGVAAIDAMGFESVELVRARIARYDIDCDLRMGYCDLANKPAHMRAFAEEKAWLEEQGYPHHVELVPSERLHEVVGSSRYCGGMIDMGCGHLHPLNLLLGEARAAAELGVRLFEQSPVERVERQPDGGYRVHTPGGSVQADTLVLCGNAYVQGLHPVLEGKVLPAGSYVVTTEPLPDDVAQRLLPGGHAVCDQRIDLDYYRLTPDNRLLFGGLCTYSGRDPKDIRAALRPNIKRVFPELADVKLDYAWGGMIGIGANRMPQVGRLPDGIYHAQAYSGHGLNATHMAARVLAEAISQESRRIDIFNRIPHITFPGGRRFRSPLLALGMLYHRLKDLL</sequence>
<dbReference type="InterPro" id="IPR006076">
    <property type="entry name" value="FAD-dep_OxRdtase"/>
</dbReference>
<name>A0A4Z0WBB6_9GAMM</name>
<protein>
    <submittedName>
        <fullName evidence="3">FAD-binding oxidoreductase</fullName>
    </submittedName>
</protein>
<dbReference type="EMBL" id="SRMF01000008">
    <property type="protein sequence ID" value="TGG91446.1"/>
    <property type="molecule type" value="Genomic_DNA"/>
</dbReference>
<dbReference type="PANTHER" id="PTHR13847:SF281">
    <property type="entry name" value="FAD DEPENDENT OXIDOREDUCTASE DOMAIN-CONTAINING PROTEIN"/>
    <property type="match status" value="1"/>
</dbReference>
<dbReference type="SUPFAM" id="SSF51905">
    <property type="entry name" value="FAD/NAD(P)-binding domain"/>
    <property type="match status" value="1"/>
</dbReference>
<keyword evidence="1" id="KW-0560">Oxidoreductase</keyword>
<dbReference type="AlphaFoldDB" id="A0A4Z0WBB6"/>
<dbReference type="Pfam" id="PF01266">
    <property type="entry name" value="DAO"/>
    <property type="match status" value="1"/>
</dbReference>
<comment type="caution">
    <text evidence="3">The sequence shown here is derived from an EMBL/GenBank/DDBJ whole genome shotgun (WGS) entry which is preliminary data.</text>
</comment>
<proteinExistence type="predicted"/>
<evidence type="ECO:0000259" key="2">
    <source>
        <dbReference type="Pfam" id="PF01266"/>
    </source>
</evidence>
<dbReference type="GO" id="GO:0016491">
    <property type="term" value="F:oxidoreductase activity"/>
    <property type="evidence" value="ECO:0007669"/>
    <property type="project" value="UniProtKB-KW"/>
</dbReference>